<dbReference type="Gene3D" id="2.115.10.20">
    <property type="entry name" value="Glycosyl hydrolase domain, family 43"/>
    <property type="match status" value="1"/>
</dbReference>
<evidence type="ECO:0000256" key="3">
    <source>
        <dbReference type="ARBA" id="ARBA00023295"/>
    </source>
</evidence>
<organism evidence="8 9">
    <name type="scientific">Arthrobacter bussei</name>
    <dbReference type="NCBI Taxonomy" id="2594179"/>
    <lineage>
        <taxon>Bacteria</taxon>
        <taxon>Bacillati</taxon>
        <taxon>Actinomycetota</taxon>
        <taxon>Actinomycetes</taxon>
        <taxon>Micrococcales</taxon>
        <taxon>Micrococcaceae</taxon>
        <taxon>Arthrobacter</taxon>
    </lineage>
</organism>
<dbReference type="OrthoDB" id="9801455at2"/>
<feature type="signal peptide" evidence="7">
    <location>
        <begin position="1"/>
        <end position="18"/>
    </location>
</feature>
<dbReference type="PANTHER" id="PTHR42812">
    <property type="entry name" value="BETA-XYLOSIDASE"/>
    <property type="match status" value="1"/>
</dbReference>
<reference evidence="9" key="1">
    <citation type="submission" date="2019-07" db="EMBL/GenBank/DDBJ databases">
        <title>Arthrobacter KR32 sp. nov., isolated from mountain cheese made of cows milk.</title>
        <authorList>
            <person name="Flegler A."/>
        </authorList>
    </citation>
    <scope>NUCLEOTIDE SEQUENCE [LARGE SCALE GENOMIC DNA]</scope>
    <source>
        <strain evidence="9">KR32</strain>
    </source>
</reference>
<feature type="active site" description="Proton donor" evidence="4">
    <location>
        <position position="219"/>
    </location>
</feature>
<evidence type="ECO:0000313" key="8">
    <source>
        <dbReference type="EMBL" id="MPY12011.1"/>
    </source>
</evidence>
<dbReference type="CDD" id="cd08999">
    <property type="entry name" value="GH43_ABN-like"/>
    <property type="match status" value="1"/>
</dbReference>
<dbReference type="GO" id="GO:0005975">
    <property type="term" value="P:carbohydrate metabolic process"/>
    <property type="evidence" value="ECO:0007669"/>
    <property type="project" value="InterPro"/>
</dbReference>
<sequence>MRRVLGLLAVGALAAATAGCSPSDTPDDAAPAEEANATRVLDEEFADPDILEVDGVYYAYASAGNRKNVQVATSTDLLEWEMLDDDALPELPSWTIPGKTWAPEVTEVADGQFVLYFTTTNFKPALQCIGVATSTDPAGPFTVAGDRMLVCPEAEGGAIDASTFATDTGLNLVWKNDGNCCDKDTWIQTAPLSADGLALAGPTTRLVKQTLDWEGLLVEAPTVVPRDDGFALLYSSNFYGDSSYNVGYATAPALEGPWEKSPEPILSSDSFGGDRYIGPGGQDLATAPDDTTYLLFHSWDAAVTYRSMHAEPVEWQGSDLQFTQE</sequence>
<evidence type="ECO:0000256" key="7">
    <source>
        <dbReference type="SAM" id="SignalP"/>
    </source>
</evidence>
<dbReference type="InterPro" id="IPR006710">
    <property type="entry name" value="Glyco_hydro_43"/>
</dbReference>
<dbReference type="SUPFAM" id="SSF75005">
    <property type="entry name" value="Arabinanase/levansucrase/invertase"/>
    <property type="match status" value="1"/>
</dbReference>
<comment type="caution">
    <text evidence="8">The sequence shown here is derived from an EMBL/GenBank/DDBJ whole genome shotgun (WGS) entry which is preliminary data.</text>
</comment>
<evidence type="ECO:0000256" key="5">
    <source>
        <dbReference type="PIRSR" id="PIRSR606710-2"/>
    </source>
</evidence>
<keyword evidence="2 6" id="KW-0378">Hydrolase</keyword>
<keyword evidence="7" id="KW-0732">Signal</keyword>
<dbReference type="Proteomes" id="UP000326464">
    <property type="component" value="Unassembled WGS sequence"/>
</dbReference>
<gene>
    <name evidence="8" type="ORF">FNH21_15015</name>
</gene>
<proteinExistence type="inferred from homology"/>
<accession>A0A7X1TPW9</accession>
<protein>
    <submittedName>
        <fullName evidence="8">Family 43 glycosylhydrolase</fullName>
    </submittedName>
</protein>
<evidence type="ECO:0000256" key="2">
    <source>
        <dbReference type="ARBA" id="ARBA00022801"/>
    </source>
</evidence>
<evidence type="ECO:0000256" key="1">
    <source>
        <dbReference type="ARBA" id="ARBA00009865"/>
    </source>
</evidence>
<keyword evidence="3 6" id="KW-0326">Glycosidase</keyword>
<dbReference type="GO" id="GO:0004553">
    <property type="term" value="F:hydrolase activity, hydrolyzing O-glycosyl compounds"/>
    <property type="evidence" value="ECO:0007669"/>
    <property type="project" value="InterPro"/>
</dbReference>
<dbReference type="AlphaFoldDB" id="A0A7X1TPW9"/>
<dbReference type="EMBL" id="VJXX01000006">
    <property type="protein sequence ID" value="MPY12011.1"/>
    <property type="molecule type" value="Genomic_DNA"/>
</dbReference>
<feature type="chain" id="PRO_5039408546" evidence="7">
    <location>
        <begin position="19"/>
        <end position="325"/>
    </location>
</feature>
<evidence type="ECO:0000256" key="6">
    <source>
        <dbReference type="RuleBase" id="RU361187"/>
    </source>
</evidence>
<comment type="similarity">
    <text evidence="1 6">Belongs to the glycosyl hydrolase 43 family.</text>
</comment>
<name>A0A7X1TPW9_9MICC</name>
<dbReference type="InterPro" id="IPR023296">
    <property type="entry name" value="Glyco_hydro_beta-prop_sf"/>
</dbReference>
<feature type="active site" description="Proton acceptor" evidence="4">
    <location>
        <position position="47"/>
    </location>
</feature>
<dbReference type="PANTHER" id="PTHR42812:SF5">
    <property type="entry name" value="ENDO-ARABINASE"/>
    <property type="match status" value="1"/>
</dbReference>
<dbReference type="PROSITE" id="PS51257">
    <property type="entry name" value="PROKAR_LIPOPROTEIN"/>
    <property type="match status" value="1"/>
</dbReference>
<evidence type="ECO:0000256" key="4">
    <source>
        <dbReference type="PIRSR" id="PIRSR606710-1"/>
    </source>
</evidence>
<keyword evidence="9" id="KW-1185">Reference proteome</keyword>
<dbReference type="Pfam" id="PF04616">
    <property type="entry name" value="Glyco_hydro_43"/>
    <property type="match status" value="1"/>
</dbReference>
<feature type="site" description="Important for catalytic activity, responsible for pKa modulation of the active site Glu and correct orientation of both the proton donor and substrate" evidence="5">
    <location>
        <position position="160"/>
    </location>
</feature>
<evidence type="ECO:0000313" key="9">
    <source>
        <dbReference type="Proteomes" id="UP000326464"/>
    </source>
</evidence>
<dbReference type="InterPro" id="IPR051795">
    <property type="entry name" value="Glycosyl_Hydrlase_43"/>
</dbReference>